<dbReference type="InterPro" id="IPR007185">
    <property type="entry name" value="DNA_pol_a/d/e_bsu"/>
</dbReference>
<protein>
    <submittedName>
        <fullName evidence="4">DNA polymerase delta small subunit</fullName>
    </submittedName>
</protein>
<gene>
    <name evidence="4" type="ORF">Fcan01_07095</name>
</gene>
<keyword evidence="2" id="KW-0235">DNA replication</keyword>
<dbReference type="PANTHER" id="PTHR10416:SF0">
    <property type="entry name" value="DNA POLYMERASE DELTA SUBUNIT 2"/>
    <property type="match status" value="1"/>
</dbReference>
<dbReference type="GO" id="GO:0003677">
    <property type="term" value="F:DNA binding"/>
    <property type="evidence" value="ECO:0007669"/>
    <property type="project" value="InterPro"/>
</dbReference>
<dbReference type="InterPro" id="IPR024826">
    <property type="entry name" value="DNA_pol_delta/II_ssu"/>
</dbReference>
<dbReference type="GO" id="GO:0006271">
    <property type="term" value="P:DNA strand elongation involved in DNA replication"/>
    <property type="evidence" value="ECO:0007669"/>
    <property type="project" value="TreeGrafter"/>
</dbReference>
<keyword evidence="5" id="KW-1185">Reference proteome</keyword>
<dbReference type="STRING" id="158441.A0A226EKJ4"/>
<evidence type="ECO:0000313" key="5">
    <source>
        <dbReference type="Proteomes" id="UP000198287"/>
    </source>
</evidence>
<proteinExistence type="inferred from homology"/>
<dbReference type="EMBL" id="LNIX01000003">
    <property type="protein sequence ID" value="OXA57271.1"/>
    <property type="molecule type" value="Genomic_DNA"/>
</dbReference>
<sequence length="601" mass="67355">MELGGEGGEILNKKCNKSNKSINHVEDIQQDAQEKGEKDNKSKLFDTFDWETMSVSEQGDLDFTLFMSTPTTPFSVSSYSPRPSVKKTYNGLLSPPDFSAYLNTNNNVPPQVVKPVVISETVHTHSIADFVACGPTARPPRKNRSRSKQLLAQNVSSRRLRTFQARLERFRPCLKGQIASLQEWNQVKLVEDIYSISSMGLNTSQSDDTAGDAVEIEYDQIQGVGFRRFEESIVIIGYIFKVTPASLTTKEKLCAEIGVYNIPLKPVIEPCLFLEDATAKIRLRLTRQTDRKRFTLSQIVSGIPVAIKGICAEGMLWVEDVLFVTHPSPPIPLSCITNEVDMVFVSGINIGMRYTNWAALDSLFDYLQGLSGSELEHESILRRSTRVFFIGNSFPKRKRWDPDRREEMTAANCSIADKLDYYLTGLTNTTEVFIVPGENDPTHKMTLPQPPLHKQLFPNAMQRATFRCLTNPAKVYLGISDTSGKSEHHFDENIMNLVLSSGLNVKETMNNCEISCPLEMCVHLLKWSHLYPASTDDGEIAEELFSLSQLPHLFVVGGLSCFKVKKWNGVKIVSVPPFWSTGTVITMHKNGAITPIHFKVS</sequence>
<evidence type="ECO:0000256" key="2">
    <source>
        <dbReference type="ARBA" id="ARBA00022705"/>
    </source>
</evidence>
<dbReference type="Pfam" id="PF04042">
    <property type="entry name" value="DNA_pol_E_B"/>
    <property type="match status" value="1"/>
</dbReference>
<feature type="domain" description="DNA polymerase alpha/delta/epsilon subunit B" evidence="3">
    <location>
        <begin position="343"/>
        <end position="558"/>
    </location>
</feature>
<evidence type="ECO:0000256" key="1">
    <source>
        <dbReference type="ARBA" id="ARBA00006035"/>
    </source>
</evidence>
<evidence type="ECO:0000313" key="4">
    <source>
        <dbReference type="EMBL" id="OXA57271.1"/>
    </source>
</evidence>
<comment type="similarity">
    <text evidence="1">Belongs to the DNA polymerase delta/II small subunit family.</text>
</comment>
<dbReference type="GO" id="GO:0043625">
    <property type="term" value="C:delta DNA polymerase complex"/>
    <property type="evidence" value="ECO:0007669"/>
    <property type="project" value="TreeGrafter"/>
</dbReference>
<comment type="caution">
    <text evidence="4">The sequence shown here is derived from an EMBL/GenBank/DDBJ whole genome shotgun (WGS) entry which is preliminary data.</text>
</comment>
<dbReference type="OrthoDB" id="3763at2759"/>
<organism evidence="4 5">
    <name type="scientific">Folsomia candida</name>
    <name type="common">Springtail</name>
    <dbReference type="NCBI Taxonomy" id="158441"/>
    <lineage>
        <taxon>Eukaryota</taxon>
        <taxon>Metazoa</taxon>
        <taxon>Ecdysozoa</taxon>
        <taxon>Arthropoda</taxon>
        <taxon>Hexapoda</taxon>
        <taxon>Collembola</taxon>
        <taxon>Entomobryomorpha</taxon>
        <taxon>Isotomoidea</taxon>
        <taxon>Isotomidae</taxon>
        <taxon>Proisotominae</taxon>
        <taxon>Folsomia</taxon>
    </lineage>
</organism>
<dbReference type="Gene3D" id="3.60.21.50">
    <property type="match status" value="1"/>
</dbReference>
<name>A0A226EKJ4_FOLCA</name>
<reference evidence="4 5" key="1">
    <citation type="submission" date="2015-12" db="EMBL/GenBank/DDBJ databases">
        <title>The genome of Folsomia candida.</title>
        <authorList>
            <person name="Faddeeva A."/>
            <person name="Derks M.F."/>
            <person name="Anvar Y."/>
            <person name="Smit S."/>
            <person name="Van Straalen N."/>
            <person name="Roelofs D."/>
        </authorList>
    </citation>
    <scope>NUCLEOTIDE SEQUENCE [LARGE SCALE GENOMIC DNA]</scope>
    <source>
        <strain evidence="4 5">VU population</strain>
        <tissue evidence="4">Whole body</tissue>
    </source>
</reference>
<evidence type="ECO:0000259" key="3">
    <source>
        <dbReference type="Pfam" id="PF04042"/>
    </source>
</evidence>
<dbReference type="AlphaFoldDB" id="A0A226EKJ4"/>
<dbReference type="Proteomes" id="UP000198287">
    <property type="component" value="Unassembled WGS sequence"/>
</dbReference>
<accession>A0A226EKJ4</accession>
<dbReference type="PANTHER" id="PTHR10416">
    <property type="entry name" value="DNA POLYMERASE DELTA SUBUNIT 2"/>
    <property type="match status" value="1"/>
</dbReference>